<reference evidence="1 2" key="1">
    <citation type="submission" date="2016-10" db="EMBL/GenBank/DDBJ databases">
        <authorList>
            <person name="de Groot N.N."/>
        </authorList>
    </citation>
    <scope>NUCLEOTIDE SEQUENCE [LARGE SCALE GENOMIC DNA]</scope>
    <source>
        <strain evidence="1 2">CGMCC 1.11156</strain>
    </source>
</reference>
<dbReference type="RefSeq" id="WP_091115676.1">
    <property type="nucleotide sequence ID" value="NZ_BKAF01000052.1"/>
</dbReference>
<dbReference type="AlphaFoldDB" id="A0A1I3MAS5"/>
<sequence>MGGLVNATTGAAAAVNALEGDVRCYTDPADAINNRPCLLIAPPTLDYADGTMTGPTVRFRIIALSSYAAGVFDALAELDDLVDATDQALTVERAEPIQYPLTKDGSRVAAYLLTTTDYPLSN</sequence>
<accession>A0A1I3MAS5</accession>
<name>A0A1I3MAS5_9ACTN</name>
<dbReference type="EMBL" id="FOQG01000015">
    <property type="protein sequence ID" value="SFI94083.1"/>
    <property type="molecule type" value="Genomic_DNA"/>
</dbReference>
<dbReference type="STRING" id="1005945.SAMN05216561_11532"/>
<evidence type="ECO:0000313" key="2">
    <source>
        <dbReference type="Proteomes" id="UP000198649"/>
    </source>
</evidence>
<protein>
    <submittedName>
        <fullName evidence="1">Uncharacterized protein</fullName>
    </submittedName>
</protein>
<proteinExistence type="predicted"/>
<evidence type="ECO:0000313" key="1">
    <source>
        <dbReference type="EMBL" id="SFI94083.1"/>
    </source>
</evidence>
<keyword evidence="2" id="KW-1185">Reference proteome</keyword>
<dbReference type="Proteomes" id="UP000198649">
    <property type="component" value="Unassembled WGS sequence"/>
</dbReference>
<organism evidence="1 2">
    <name type="scientific">Nocardioides psychrotolerans</name>
    <dbReference type="NCBI Taxonomy" id="1005945"/>
    <lineage>
        <taxon>Bacteria</taxon>
        <taxon>Bacillati</taxon>
        <taxon>Actinomycetota</taxon>
        <taxon>Actinomycetes</taxon>
        <taxon>Propionibacteriales</taxon>
        <taxon>Nocardioidaceae</taxon>
        <taxon>Nocardioides</taxon>
    </lineage>
</organism>
<gene>
    <name evidence="1" type="ORF">SAMN05216561_11532</name>
</gene>